<keyword evidence="1" id="KW-0472">Membrane</keyword>
<proteinExistence type="predicted"/>
<protein>
    <recommendedName>
        <fullName evidence="4">DUF2626 domain-containing protein</fullName>
    </recommendedName>
</protein>
<keyword evidence="3" id="KW-1185">Reference proteome</keyword>
<keyword evidence="1" id="KW-1133">Transmembrane helix</keyword>
<dbReference type="Pfam" id="PF11117">
    <property type="entry name" value="DUF2626"/>
    <property type="match status" value="1"/>
</dbReference>
<dbReference type="Proteomes" id="UP001519343">
    <property type="component" value="Unassembled WGS sequence"/>
</dbReference>
<feature type="transmembrane region" description="Helical" evidence="1">
    <location>
        <begin position="51"/>
        <end position="71"/>
    </location>
</feature>
<evidence type="ECO:0000313" key="2">
    <source>
        <dbReference type="EMBL" id="MBP1930640.1"/>
    </source>
</evidence>
<comment type="caution">
    <text evidence="2">The sequence shown here is derived from an EMBL/GenBank/DDBJ whole genome shotgun (WGS) entry which is preliminary data.</text>
</comment>
<dbReference type="EMBL" id="JAGGKT010000001">
    <property type="protein sequence ID" value="MBP1930640.1"/>
    <property type="molecule type" value="Genomic_DNA"/>
</dbReference>
<gene>
    <name evidence="2" type="ORF">J2Z37_000627</name>
</gene>
<organism evidence="2 3">
    <name type="scientific">Ammoniphilus resinae</name>
    <dbReference type="NCBI Taxonomy" id="861532"/>
    <lineage>
        <taxon>Bacteria</taxon>
        <taxon>Bacillati</taxon>
        <taxon>Bacillota</taxon>
        <taxon>Bacilli</taxon>
        <taxon>Bacillales</taxon>
        <taxon>Paenibacillaceae</taxon>
        <taxon>Aneurinibacillus group</taxon>
        <taxon>Ammoniphilus</taxon>
    </lineage>
</organism>
<reference evidence="2 3" key="1">
    <citation type="submission" date="2021-03" db="EMBL/GenBank/DDBJ databases">
        <title>Genomic Encyclopedia of Type Strains, Phase IV (KMG-IV): sequencing the most valuable type-strain genomes for metagenomic binning, comparative biology and taxonomic classification.</title>
        <authorList>
            <person name="Goeker M."/>
        </authorList>
    </citation>
    <scope>NUCLEOTIDE SEQUENCE [LARGE SCALE GENOMIC DNA]</scope>
    <source>
        <strain evidence="2 3">DSM 24738</strain>
    </source>
</reference>
<accession>A0ABS4GL60</accession>
<dbReference type="InterPro" id="IPR020254">
    <property type="entry name" value="DUF2626"/>
</dbReference>
<dbReference type="RefSeq" id="WP_209808717.1">
    <property type="nucleotide sequence ID" value="NZ_JAGGKT010000001.1"/>
</dbReference>
<evidence type="ECO:0000256" key="1">
    <source>
        <dbReference type="SAM" id="Phobius"/>
    </source>
</evidence>
<keyword evidence="1" id="KW-0812">Transmembrane</keyword>
<sequence length="90" mass="10264">MARMYRVLGFWTLMIALMAAWGGLTNMALIFFAETAIFVALSYINLSERTYMLLFAAYMVFSFVGFFYYAFFIMPLGGEQHEALAALLTL</sequence>
<evidence type="ECO:0008006" key="4">
    <source>
        <dbReference type="Google" id="ProtNLM"/>
    </source>
</evidence>
<evidence type="ECO:0000313" key="3">
    <source>
        <dbReference type="Proteomes" id="UP001519343"/>
    </source>
</evidence>
<name>A0ABS4GL60_9BACL</name>